<evidence type="ECO:0000313" key="2">
    <source>
        <dbReference type="Proteomes" id="UP000326837"/>
    </source>
</evidence>
<organism evidence="1 2">
    <name type="scientific">Lacipirellula parvula</name>
    <dbReference type="NCBI Taxonomy" id="2650471"/>
    <lineage>
        <taxon>Bacteria</taxon>
        <taxon>Pseudomonadati</taxon>
        <taxon>Planctomycetota</taxon>
        <taxon>Planctomycetia</taxon>
        <taxon>Pirellulales</taxon>
        <taxon>Lacipirellulaceae</taxon>
        <taxon>Lacipirellula</taxon>
    </lineage>
</organism>
<sequence>MAFRTVPCPAGDGVDCRRAVAVEGATMVHRPVLPWLCLPQIKLAGRCGRRHALTLRENKKKAAPSQKCGGAASGS</sequence>
<name>A0A5K7X743_9BACT</name>
<keyword evidence="2" id="KW-1185">Reference proteome</keyword>
<proteinExistence type="predicted"/>
<dbReference type="AlphaFoldDB" id="A0A5K7X743"/>
<protein>
    <submittedName>
        <fullName evidence="1">Uncharacterized protein</fullName>
    </submittedName>
</protein>
<dbReference type="KEGG" id="lpav:PLANPX_2166"/>
<dbReference type="EMBL" id="AP021861">
    <property type="protein sequence ID" value="BBO32554.1"/>
    <property type="molecule type" value="Genomic_DNA"/>
</dbReference>
<dbReference type="Proteomes" id="UP000326837">
    <property type="component" value="Chromosome"/>
</dbReference>
<gene>
    <name evidence="1" type="ORF">PLANPX_2166</name>
</gene>
<accession>A0A5K7X743</accession>
<reference evidence="2" key="1">
    <citation type="submission" date="2019-10" db="EMBL/GenBank/DDBJ databases">
        <title>Lacipirellula parvula gen. nov., sp. nov., representing a lineage of planctomycetes widespread in freshwater anoxic habitats, and description of the family Lacipirellulaceae.</title>
        <authorList>
            <person name="Dedysh S.N."/>
            <person name="Kulichevskaya I.S."/>
            <person name="Beletsky A.V."/>
            <person name="Rakitin A.L."/>
            <person name="Mardanov A.V."/>
            <person name="Ivanova A.A."/>
            <person name="Saltykova V.X."/>
            <person name="Rijpstra W.I.C."/>
            <person name="Sinninghe Damste J.S."/>
            <person name="Ravin N.V."/>
        </authorList>
    </citation>
    <scope>NUCLEOTIDE SEQUENCE [LARGE SCALE GENOMIC DNA]</scope>
    <source>
        <strain evidence="2">PX69</strain>
    </source>
</reference>
<evidence type="ECO:0000313" key="1">
    <source>
        <dbReference type="EMBL" id="BBO32554.1"/>
    </source>
</evidence>